<keyword evidence="2" id="KW-1185">Reference proteome</keyword>
<proteinExistence type="predicted"/>
<evidence type="ECO:0000313" key="1">
    <source>
        <dbReference type="EMBL" id="TGO41598.1"/>
    </source>
</evidence>
<accession>A0A4Z1GYM2</accession>
<comment type="caution">
    <text evidence="1">The sequence shown here is derived from an EMBL/GenBank/DDBJ whole genome shotgun (WGS) entry which is preliminary data.</text>
</comment>
<name>A0A4Z1GYM2_9HELO</name>
<evidence type="ECO:0000313" key="2">
    <source>
        <dbReference type="Proteomes" id="UP000297814"/>
    </source>
</evidence>
<protein>
    <submittedName>
        <fullName evidence="1">Uncharacterized protein</fullName>
    </submittedName>
</protein>
<dbReference type="AlphaFoldDB" id="A0A4Z1GYM2"/>
<organism evidence="1 2">
    <name type="scientific">Botrytis hyacinthi</name>
    <dbReference type="NCBI Taxonomy" id="278943"/>
    <lineage>
        <taxon>Eukaryota</taxon>
        <taxon>Fungi</taxon>
        <taxon>Dikarya</taxon>
        <taxon>Ascomycota</taxon>
        <taxon>Pezizomycotina</taxon>
        <taxon>Leotiomycetes</taxon>
        <taxon>Helotiales</taxon>
        <taxon>Sclerotiniaceae</taxon>
        <taxon>Botrytis</taxon>
    </lineage>
</organism>
<sequence length="69" mass="7442">MFPGRPLSRQESLKSAGYHVCSSAYDTVFCLGSQAVALANSTIVNEQQAWALSSTVPSYTTRIETADEV</sequence>
<dbReference type="Proteomes" id="UP000297814">
    <property type="component" value="Unassembled WGS sequence"/>
</dbReference>
<dbReference type="EMBL" id="PQXK01000019">
    <property type="protein sequence ID" value="TGO41598.1"/>
    <property type="molecule type" value="Genomic_DNA"/>
</dbReference>
<reference evidence="1 2" key="1">
    <citation type="submission" date="2017-12" db="EMBL/GenBank/DDBJ databases">
        <title>Comparative genomics of Botrytis spp.</title>
        <authorList>
            <person name="Valero-Jimenez C.A."/>
            <person name="Tapia P."/>
            <person name="Veloso J."/>
            <person name="Silva-Moreno E."/>
            <person name="Staats M."/>
            <person name="Valdes J.H."/>
            <person name="Van Kan J.A.L."/>
        </authorList>
    </citation>
    <scope>NUCLEOTIDE SEQUENCE [LARGE SCALE GENOMIC DNA]</scope>
    <source>
        <strain evidence="1 2">Bh0001</strain>
    </source>
</reference>
<gene>
    <name evidence="1" type="ORF">BHYA_0019g00270</name>
</gene>